<dbReference type="Proteomes" id="UP001153712">
    <property type="component" value="Chromosome 3"/>
</dbReference>
<feature type="chain" id="PRO_5040313036" description="MD-2-related lipid-recognition domain-containing protein" evidence="2">
    <location>
        <begin position="20"/>
        <end position="183"/>
    </location>
</feature>
<dbReference type="AlphaFoldDB" id="A0A9N9TJ99"/>
<evidence type="ECO:0000313" key="4">
    <source>
        <dbReference type="Proteomes" id="UP001153712"/>
    </source>
</evidence>
<keyword evidence="4" id="KW-1185">Reference proteome</keyword>
<reference evidence="3" key="1">
    <citation type="submission" date="2022-01" db="EMBL/GenBank/DDBJ databases">
        <authorList>
            <person name="King R."/>
        </authorList>
    </citation>
    <scope>NUCLEOTIDE SEQUENCE</scope>
</reference>
<gene>
    <name evidence="3" type="ORF">PHYEVI_LOCUS6073</name>
</gene>
<dbReference type="Gene3D" id="2.70.220.10">
    <property type="entry name" value="Ganglioside GM2 activator"/>
    <property type="match status" value="1"/>
</dbReference>
<name>A0A9N9TJ99_PHYSR</name>
<dbReference type="SUPFAM" id="SSF63707">
    <property type="entry name" value="Ganglioside M2 (gm2) activator"/>
    <property type="match status" value="1"/>
</dbReference>
<dbReference type="EMBL" id="OU900096">
    <property type="protein sequence ID" value="CAG9859704.1"/>
    <property type="molecule type" value="Genomic_DNA"/>
</dbReference>
<organism evidence="3 4">
    <name type="scientific">Phyllotreta striolata</name>
    <name type="common">Striped flea beetle</name>
    <name type="synonym">Crioceris striolata</name>
    <dbReference type="NCBI Taxonomy" id="444603"/>
    <lineage>
        <taxon>Eukaryota</taxon>
        <taxon>Metazoa</taxon>
        <taxon>Ecdysozoa</taxon>
        <taxon>Arthropoda</taxon>
        <taxon>Hexapoda</taxon>
        <taxon>Insecta</taxon>
        <taxon>Pterygota</taxon>
        <taxon>Neoptera</taxon>
        <taxon>Endopterygota</taxon>
        <taxon>Coleoptera</taxon>
        <taxon>Polyphaga</taxon>
        <taxon>Cucujiformia</taxon>
        <taxon>Chrysomeloidea</taxon>
        <taxon>Chrysomelidae</taxon>
        <taxon>Galerucinae</taxon>
        <taxon>Alticini</taxon>
        <taxon>Phyllotreta</taxon>
    </lineage>
</organism>
<dbReference type="PANTHER" id="PTHR21112">
    <property type="entry name" value="CHEMOSENSORY PROTEIN A 29A-RELATED"/>
    <property type="match status" value="1"/>
</dbReference>
<sequence>MVRIVVLFILGCNLGTIWASTKYAHVIESMGPCTGPDYADVEVPLTNVKLTKLNRTAKTISFDFDFPVPIDDNIYVSIKIEKLNGASKEVTFIPQINNPCPFFLKMYPKYYILIMSNIGVKQPDKCPIPAGHYSLKNFVFNIADSGYNNFPMKGKFRIRTIFGERKTKKIITCVETLSDHYAE</sequence>
<dbReference type="InterPro" id="IPR036846">
    <property type="entry name" value="GM2-AP_sf"/>
</dbReference>
<evidence type="ECO:0000256" key="1">
    <source>
        <dbReference type="ARBA" id="ARBA00022729"/>
    </source>
</evidence>
<proteinExistence type="predicted"/>
<dbReference type="OrthoDB" id="6661750at2759"/>
<feature type="signal peptide" evidence="2">
    <location>
        <begin position="1"/>
        <end position="19"/>
    </location>
</feature>
<evidence type="ECO:0008006" key="5">
    <source>
        <dbReference type="Google" id="ProtNLM"/>
    </source>
</evidence>
<accession>A0A9N9TJ99</accession>
<evidence type="ECO:0000256" key="2">
    <source>
        <dbReference type="SAM" id="SignalP"/>
    </source>
</evidence>
<dbReference type="PANTHER" id="PTHR21112:SF0">
    <property type="entry name" value="CHEMOSENSORY PROTEIN A 29A-RELATED"/>
    <property type="match status" value="1"/>
</dbReference>
<protein>
    <recommendedName>
        <fullName evidence="5">MD-2-related lipid-recognition domain-containing protein</fullName>
    </recommendedName>
</protein>
<keyword evidence="1 2" id="KW-0732">Signal</keyword>
<evidence type="ECO:0000313" key="3">
    <source>
        <dbReference type="EMBL" id="CAG9859704.1"/>
    </source>
</evidence>